<comment type="caution">
    <text evidence="9">The sequence shown here is derived from an EMBL/GenBank/DDBJ whole genome shotgun (WGS) entry which is preliminary data.</text>
</comment>
<sequence>MTDISATGGTLNGLSIREKTQPASADNQLGQSAFLELMITQLENQDPLSPQDNGDFIAQLAQFSSVEGIDRLNNSFDSFSAHFLSNQALQASSLVGRSVTVASETAILEAHGIVSGSFALPASTTQMRVDVYSEAGELLQTMPLGFQTAGEKLMRWDGLNLEINGEIVDWTAAIAEADLPAALPPGKYRFEVNAAIDGENTRLDTALSANVNSVTLAADGGISLNLAGLGTVSLDDVKQFN</sequence>
<dbReference type="AlphaFoldDB" id="A0A545U3S6"/>
<evidence type="ECO:0000313" key="9">
    <source>
        <dbReference type="EMBL" id="TQV84132.1"/>
    </source>
</evidence>
<protein>
    <recommendedName>
        <fullName evidence="2 5">Basal-body rod modification protein FlgD</fullName>
    </recommendedName>
</protein>
<keyword evidence="9" id="KW-0969">Cilium</keyword>
<keyword evidence="9" id="KW-0966">Cell projection</keyword>
<organism evidence="9 10">
    <name type="scientific">Exilibacterium tricleocarpae</name>
    <dbReference type="NCBI Taxonomy" id="2591008"/>
    <lineage>
        <taxon>Bacteria</taxon>
        <taxon>Pseudomonadati</taxon>
        <taxon>Pseudomonadota</taxon>
        <taxon>Gammaproteobacteria</taxon>
        <taxon>Cellvibrionales</taxon>
        <taxon>Cellvibrionaceae</taxon>
        <taxon>Exilibacterium</taxon>
    </lineage>
</organism>
<feature type="region of interest" description="Disordered" evidence="6">
    <location>
        <begin position="1"/>
        <end position="25"/>
    </location>
</feature>
<comment type="function">
    <text evidence="4 5">Required for flagellar hook formation. May act as a scaffolding protein.</text>
</comment>
<dbReference type="OrthoDB" id="9785233at2"/>
<keyword evidence="9" id="KW-0282">Flagellum</keyword>
<dbReference type="InterPro" id="IPR005648">
    <property type="entry name" value="FlgD"/>
</dbReference>
<reference evidence="9 10" key="1">
    <citation type="submission" date="2019-06" db="EMBL/GenBank/DDBJ databases">
        <title>Whole genome sequence for Cellvibrionaceae sp. R142.</title>
        <authorList>
            <person name="Wang G."/>
        </authorList>
    </citation>
    <scope>NUCLEOTIDE SEQUENCE [LARGE SCALE GENOMIC DNA]</scope>
    <source>
        <strain evidence="9 10">R142</strain>
    </source>
</reference>
<dbReference type="Gene3D" id="2.60.40.4070">
    <property type="match status" value="1"/>
</dbReference>
<feature type="domain" description="FlgD Tudor-like" evidence="8">
    <location>
        <begin position="86"/>
        <end position="238"/>
    </location>
</feature>
<feature type="compositionally biased region" description="Polar residues" evidence="6">
    <location>
        <begin position="1"/>
        <end position="13"/>
    </location>
</feature>
<evidence type="ECO:0000313" key="10">
    <source>
        <dbReference type="Proteomes" id="UP000319732"/>
    </source>
</evidence>
<evidence type="ECO:0000256" key="5">
    <source>
        <dbReference type="RuleBase" id="RU362076"/>
    </source>
</evidence>
<dbReference type="Proteomes" id="UP000319732">
    <property type="component" value="Unassembled WGS sequence"/>
</dbReference>
<dbReference type="Pfam" id="PF03963">
    <property type="entry name" value="FlgD"/>
    <property type="match status" value="1"/>
</dbReference>
<evidence type="ECO:0000256" key="3">
    <source>
        <dbReference type="ARBA" id="ARBA00022795"/>
    </source>
</evidence>
<keyword evidence="10" id="KW-1185">Reference proteome</keyword>
<keyword evidence="3 5" id="KW-1005">Bacterial flagellum biogenesis</keyword>
<evidence type="ECO:0000256" key="4">
    <source>
        <dbReference type="ARBA" id="ARBA00024746"/>
    </source>
</evidence>
<dbReference type="InterPro" id="IPR025963">
    <property type="entry name" value="FLgD_Tudor"/>
</dbReference>
<comment type="similarity">
    <text evidence="1 5">Belongs to the FlgD family.</text>
</comment>
<dbReference type="Pfam" id="PF13861">
    <property type="entry name" value="FLgD_tudor"/>
    <property type="match status" value="1"/>
</dbReference>
<evidence type="ECO:0000259" key="7">
    <source>
        <dbReference type="Pfam" id="PF13860"/>
    </source>
</evidence>
<evidence type="ECO:0000259" key="8">
    <source>
        <dbReference type="Pfam" id="PF13861"/>
    </source>
</evidence>
<feature type="domain" description="FlgD/Vpr Ig-like" evidence="7">
    <location>
        <begin position="113"/>
        <end position="160"/>
    </location>
</feature>
<evidence type="ECO:0000256" key="2">
    <source>
        <dbReference type="ARBA" id="ARBA00016013"/>
    </source>
</evidence>
<dbReference type="InterPro" id="IPR025965">
    <property type="entry name" value="FlgD/Vpr_Ig-like"/>
</dbReference>
<dbReference type="EMBL" id="VHSG01000006">
    <property type="protein sequence ID" value="TQV84132.1"/>
    <property type="molecule type" value="Genomic_DNA"/>
</dbReference>
<gene>
    <name evidence="9" type="ORF">FKG94_05570</name>
</gene>
<accession>A0A545U3S6</accession>
<name>A0A545U3S6_9GAMM</name>
<evidence type="ECO:0000256" key="6">
    <source>
        <dbReference type="SAM" id="MobiDB-lite"/>
    </source>
</evidence>
<proteinExistence type="inferred from homology"/>
<dbReference type="Pfam" id="PF13860">
    <property type="entry name" value="FlgD_ig"/>
    <property type="match status" value="1"/>
</dbReference>
<dbReference type="RefSeq" id="WP_142903212.1">
    <property type="nucleotide sequence ID" value="NZ_ML660089.1"/>
</dbReference>
<dbReference type="Gene3D" id="2.30.30.910">
    <property type="match status" value="1"/>
</dbReference>
<evidence type="ECO:0000256" key="1">
    <source>
        <dbReference type="ARBA" id="ARBA00010577"/>
    </source>
</evidence>
<dbReference type="GO" id="GO:0044781">
    <property type="term" value="P:bacterial-type flagellum organization"/>
    <property type="evidence" value="ECO:0007669"/>
    <property type="project" value="UniProtKB-UniRule"/>
</dbReference>